<dbReference type="GO" id="GO:0005524">
    <property type="term" value="F:ATP binding"/>
    <property type="evidence" value="ECO:0007669"/>
    <property type="project" value="UniProtKB-KW"/>
</dbReference>
<comment type="catalytic activity">
    <reaction evidence="7 8">
        <text>5-amino-1-(5-phospho-D-ribosyl)imidazole-4-carboxylate + L-aspartate + ATP = (2S)-2-[5-amino-1-(5-phospho-beta-D-ribosyl)imidazole-4-carboxamido]succinate + ADP + phosphate + 2 H(+)</text>
        <dbReference type="Rhea" id="RHEA:22628"/>
        <dbReference type="ChEBI" id="CHEBI:15378"/>
        <dbReference type="ChEBI" id="CHEBI:29991"/>
        <dbReference type="ChEBI" id="CHEBI:30616"/>
        <dbReference type="ChEBI" id="CHEBI:43474"/>
        <dbReference type="ChEBI" id="CHEBI:58443"/>
        <dbReference type="ChEBI" id="CHEBI:77657"/>
        <dbReference type="ChEBI" id="CHEBI:456216"/>
        <dbReference type="EC" id="6.3.2.6"/>
    </reaction>
</comment>
<evidence type="ECO:0000256" key="6">
    <source>
        <dbReference type="ARBA" id="ARBA00022840"/>
    </source>
</evidence>
<comment type="similarity">
    <text evidence="2 8">Belongs to the SAICAR synthetase family.</text>
</comment>
<evidence type="ECO:0000256" key="1">
    <source>
        <dbReference type="ARBA" id="ARBA00004672"/>
    </source>
</evidence>
<proteinExistence type="inferred from homology"/>
<dbReference type="KEGG" id="agl:PYTT_1100"/>
<dbReference type="Gene3D" id="3.30.200.20">
    <property type="entry name" value="Phosphorylase Kinase, domain 1"/>
    <property type="match status" value="1"/>
</dbReference>
<dbReference type="InterPro" id="IPR028923">
    <property type="entry name" value="SAICAR_synt/ADE2_N"/>
</dbReference>
<dbReference type="Proteomes" id="UP000176204">
    <property type="component" value="Chromosome I"/>
</dbReference>
<dbReference type="EMBL" id="LT629973">
    <property type="protein sequence ID" value="SEH83559.1"/>
    <property type="molecule type" value="Genomic_DNA"/>
</dbReference>
<keyword evidence="6 8" id="KW-0067">ATP-binding</keyword>
<dbReference type="EC" id="6.3.2.6" evidence="8"/>
<accession>A0A1C7PDF0</accession>
<sequence>MEPIYEGKAKKLYTTDDANVLRMEYKDDATAFNALKKAKFENKGKMNKAITLLIYKMLEAKGVKTHLVADVDEINLLVKRVDILMVEVIVRNVAAGSFCKRTGVPEGTVFEKPIVEFSYKSDELGDPLINDDYAREMKIATPEECEYLRKQALIVDATLTEFFKKAGLRLIDFKIEFGRLTEDPTQIVLADEISPDTCRLWDIETGKKMDKDRFRQDLGDVMEGYAEVLARLQKEQA</sequence>
<evidence type="ECO:0000313" key="10">
    <source>
        <dbReference type="EMBL" id="SEH83559.1"/>
    </source>
</evidence>
<evidence type="ECO:0000256" key="8">
    <source>
        <dbReference type="HAMAP-Rule" id="MF_00137"/>
    </source>
</evidence>
<dbReference type="InterPro" id="IPR033934">
    <property type="entry name" value="SAICAR_synt_PurC"/>
</dbReference>
<dbReference type="GO" id="GO:0009236">
    <property type="term" value="P:cobalamin biosynthetic process"/>
    <property type="evidence" value="ECO:0007669"/>
    <property type="project" value="InterPro"/>
</dbReference>
<dbReference type="Pfam" id="PF01259">
    <property type="entry name" value="SAICAR_synt"/>
    <property type="match status" value="1"/>
</dbReference>
<evidence type="ECO:0000256" key="7">
    <source>
        <dbReference type="ARBA" id="ARBA00048475"/>
    </source>
</evidence>
<keyword evidence="3 8" id="KW-0436">Ligase</keyword>
<dbReference type="HAMAP" id="MF_00137">
    <property type="entry name" value="SAICAR_synth"/>
    <property type="match status" value="1"/>
</dbReference>
<evidence type="ECO:0000256" key="2">
    <source>
        <dbReference type="ARBA" id="ARBA00010190"/>
    </source>
</evidence>
<dbReference type="CDD" id="cd01415">
    <property type="entry name" value="SAICAR_synt_PurC"/>
    <property type="match status" value="1"/>
</dbReference>
<dbReference type="PROSITE" id="PS01058">
    <property type="entry name" value="SAICAR_SYNTHETASE_2"/>
    <property type="match status" value="1"/>
</dbReference>
<dbReference type="UniPathway" id="UPA00074">
    <property type="reaction ID" value="UER00131"/>
</dbReference>
<keyword evidence="11" id="KW-1185">Reference proteome</keyword>
<dbReference type="InterPro" id="IPR001636">
    <property type="entry name" value="SAICAR_synth"/>
</dbReference>
<dbReference type="GO" id="GO:0004639">
    <property type="term" value="F:phosphoribosylaminoimidazolesuccinocarboxamide synthase activity"/>
    <property type="evidence" value="ECO:0007669"/>
    <property type="project" value="UniProtKB-UniRule"/>
</dbReference>
<dbReference type="GO" id="GO:0006189">
    <property type="term" value="P:'de novo' IMP biosynthetic process"/>
    <property type="evidence" value="ECO:0007669"/>
    <property type="project" value="UniProtKB-UniRule"/>
</dbReference>
<dbReference type="SUPFAM" id="SSF56104">
    <property type="entry name" value="SAICAR synthase-like"/>
    <property type="match status" value="1"/>
</dbReference>
<dbReference type="STRING" id="1679444.PYTT_1100"/>
<feature type="domain" description="SAICAR synthetase/ADE2 N-terminal" evidence="9">
    <location>
        <begin position="4"/>
        <end position="231"/>
    </location>
</feature>
<dbReference type="InterPro" id="IPR050089">
    <property type="entry name" value="SAICAR_synthetase"/>
</dbReference>
<reference evidence="11" key="1">
    <citation type="submission" date="2016-09" db="EMBL/GenBank/DDBJ databases">
        <authorList>
            <person name="Koehorst J."/>
        </authorList>
    </citation>
    <scope>NUCLEOTIDE SEQUENCE [LARGE SCALE GENOMIC DNA]</scope>
</reference>
<dbReference type="PATRIC" id="fig|1679444.3.peg.2370"/>
<comment type="pathway">
    <text evidence="1 8">Purine metabolism; IMP biosynthesis via de novo pathway; 5-amino-1-(5-phospho-D-ribosyl)imidazole-4-carboxamide from 5-amino-1-(5-phospho-D-ribosyl)imidazole-4-carboxylate: step 1/2.</text>
</comment>
<dbReference type="Gene3D" id="3.30.470.20">
    <property type="entry name" value="ATP-grasp fold, B domain"/>
    <property type="match status" value="1"/>
</dbReference>
<keyword evidence="4 8" id="KW-0547">Nucleotide-binding</keyword>
<dbReference type="FunFam" id="3.30.470.20:FF:000006">
    <property type="entry name" value="Phosphoribosylaminoimidazole-succinocarboxamide synthase"/>
    <property type="match status" value="1"/>
</dbReference>
<dbReference type="NCBIfam" id="TIGR00081">
    <property type="entry name" value="purC"/>
    <property type="match status" value="1"/>
</dbReference>
<dbReference type="OrthoDB" id="9815425at2"/>
<evidence type="ECO:0000313" key="11">
    <source>
        <dbReference type="Proteomes" id="UP000176204"/>
    </source>
</evidence>
<dbReference type="PANTHER" id="PTHR43599:SF3">
    <property type="entry name" value="SI:DKEY-6E2.2"/>
    <property type="match status" value="1"/>
</dbReference>
<protein>
    <recommendedName>
        <fullName evidence="8">Phosphoribosylaminoimidazole-succinocarboxamide synthase</fullName>
        <ecNumber evidence="8">6.3.2.6</ecNumber>
    </recommendedName>
    <alternativeName>
        <fullName evidence="8">SAICAR synthetase</fullName>
    </alternativeName>
</protein>
<dbReference type="PANTHER" id="PTHR43599">
    <property type="entry name" value="MULTIFUNCTIONAL PROTEIN ADE2"/>
    <property type="match status" value="1"/>
</dbReference>
<dbReference type="InterPro" id="IPR018236">
    <property type="entry name" value="SAICAR_synthetase_CS"/>
</dbReference>
<name>A0A1C7PDF0_9BACT</name>
<dbReference type="RefSeq" id="WP_067774061.1">
    <property type="nucleotide sequence ID" value="NZ_LIGX01000017.1"/>
</dbReference>
<dbReference type="AlphaFoldDB" id="A0A1C7PDF0"/>
<keyword evidence="5 8" id="KW-0658">Purine biosynthesis</keyword>
<evidence type="ECO:0000256" key="4">
    <source>
        <dbReference type="ARBA" id="ARBA00022741"/>
    </source>
</evidence>
<evidence type="ECO:0000259" key="9">
    <source>
        <dbReference type="Pfam" id="PF01259"/>
    </source>
</evidence>
<evidence type="ECO:0000256" key="3">
    <source>
        <dbReference type="ARBA" id="ARBA00022598"/>
    </source>
</evidence>
<gene>
    <name evidence="8" type="primary">purC</name>
    <name evidence="10" type="ORF">PYTT_1100</name>
</gene>
<evidence type="ECO:0000256" key="5">
    <source>
        <dbReference type="ARBA" id="ARBA00022755"/>
    </source>
</evidence>
<organism evidence="10 11">
    <name type="scientific">Akkermansia glycaniphila</name>
    <dbReference type="NCBI Taxonomy" id="1679444"/>
    <lineage>
        <taxon>Bacteria</taxon>
        <taxon>Pseudomonadati</taxon>
        <taxon>Verrucomicrobiota</taxon>
        <taxon>Verrucomicrobiia</taxon>
        <taxon>Verrucomicrobiales</taxon>
        <taxon>Akkermansiaceae</taxon>
        <taxon>Akkermansia</taxon>
    </lineage>
</organism>